<name>A0A9D3YK87_DREPO</name>
<feature type="compositionally biased region" description="Basic and acidic residues" evidence="1">
    <location>
        <begin position="90"/>
        <end position="103"/>
    </location>
</feature>
<feature type="compositionally biased region" description="Acidic residues" evidence="1">
    <location>
        <begin position="165"/>
        <end position="174"/>
    </location>
</feature>
<keyword evidence="3" id="KW-1185">Reference proteome</keyword>
<evidence type="ECO:0000313" key="2">
    <source>
        <dbReference type="EMBL" id="KAH3700016.1"/>
    </source>
</evidence>
<proteinExistence type="predicted"/>
<dbReference type="Proteomes" id="UP000828390">
    <property type="component" value="Unassembled WGS sequence"/>
</dbReference>
<organism evidence="2 3">
    <name type="scientific">Dreissena polymorpha</name>
    <name type="common">Zebra mussel</name>
    <name type="synonym">Mytilus polymorpha</name>
    <dbReference type="NCBI Taxonomy" id="45954"/>
    <lineage>
        <taxon>Eukaryota</taxon>
        <taxon>Metazoa</taxon>
        <taxon>Spiralia</taxon>
        <taxon>Lophotrochozoa</taxon>
        <taxon>Mollusca</taxon>
        <taxon>Bivalvia</taxon>
        <taxon>Autobranchia</taxon>
        <taxon>Heteroconchia</taxon>
        <taxon>Euheterodonta</taxon>
        <taxon>Imparidentia</taxon>
        <taxon>Neoheterodontei</taxon>
        <taxon>Myida</taxon>
        <taxon>Dreissenoidea</taxon>
        <taxon>Dreissenidae</taxon>
        <taxon>Dreissena</taxon>
    </lineage>
</organism>
<reference evidence="2" key="2">
    <citation type="submission" date="2020-11" db="EMBL/GenBank/DDBJ databases">
        <authorList>
            <person name="McCartney M.A."/>
            <person name="Auch B."/>
            <person name="Kono T."/>
            <person name="Mallez S."/>
            <person name="Becker A."/>
            <person name="Gohl D.M."/>
            <person name="Silverstein K.A.T."/>
            <person name="Koren S."/>
            <person name="Bechman K.B."/>
            <person name="Herman A."/>
            <person name="Abrahante J.E."/>
            <person name="Garbe J."/>
        </authorList>
    </citation>
    <scope>NUCLEOTIDE SEQUENCE</scope>
    <source>
        <strain evidence="2">Duluth1</strain>
        <tissue evidence="2">Whole animal</tissue>
    </source>
</reference>
<evidence type="ECO:0008006" key="4">
    <source>
        <dbReference type="Google" id="ProtNLM"/>
    </source>
</evidence>
<comment type="caution">
    <text evidence="2">The sequence shown here is derived from an EMBL/GenBank/DDBJ whole genome shotgun (WGS) entry which is preliminary data.</text>
</comment>
<dbReference type="AlphaFoldDB" id="A0A9D3YK87"/>
<sequence length="174" mass="18651">MKLDMFCEDHSRLCCTNCDFLNHSAEPPRSGSKGAAKHNAKSKASILKQRVDPDIKSKTNGNNSTKSDKSESHAGSMATKDVVSIADGGQKGKDTIEKSEEPPRSGSKGATKHDAKYEASILGHRVGPNIKSKPNGNNSAKNDKFESQAESMDTKVVASIADGCTNDEDTIEKR</sequence>
<evidence type="ECO:0000256" key="1">
    <source>
        <dbReference type="SAM" id="MobiDB-lite"/>
    </source>
</evidence>
<gene>
    <name evidence="2" type="ORF">DPMN_074979</name>
</gene>
<evidence type="ECO:0000313" key="3">
    <source>
        <dbReference type="Proteomes" id="UP000828390"/>
    </source>
</evidence>
<reference evidence="2" key="1">
    <citation type="journal article" date="2019" name="bioRxiv">
        <title>The Genome of the Zebra Mussel, Dreissena polymorpha: A Resource for Invasive Species Research.</title>
        <authorList>
            <person name="McCartney M.A."/>
            <person name="Auch B."/>
            <person name="Kono T."/>
            <person name="Mallez S."/>
            <person name="Zhang Y."/>
            <person name="Obille A."/>
            <person name="Becker A."/>
            <person name="Abrahante J.E."/>
            <person name="Garbe J."/>
            <person name="Badalamenti J.P."/>
            <person name="Herman A."/>
            <person name="Mangelson H."/>
            <person name="Liachko I."/>
            <person name="Sullivan S."/>
            <person name="Sone E.D."/>
            <person name="Koren S."/>
            <person name="Silverstein K.A.T."/>
            <person name="Beckman K.B."/>
            <person name="Gohl D.M."/>
        </authorList>
    </citation>
    <scope>NUCLEOTIDE SEQUENCE</scope>
    <source>
        <strain evidence="2">Duluth1</strain>
        <tissue evidence="2">Whole animal</tissue>
    </source>
</reference>
<dbReference type="EMBL" id="JAIWYP010000015">
    <property type="protein sequence ID" value="KAH3700016.1"/>
    <property type="molecule type" value="Genomic_DNA"/>
</dbReference>
<protein>
    <recommendedName>
        <fullName evidence="4">B box-type domain-containing protein</fullName>
    </recommendedName>
</protein>
<accession>A0A9D3YK87</accession>
<feature type="region of interest" description="Disordered" evidence="1">
    <location>
        <begin position="25"/>
        <end position="174"/>
    </location>
</feature>